<dbReference type="EnsemblPlants" id="PGSC0003DMT400085297">
    <property type="protein sequence ID" value="PGSC0003DMT400085297"/>
    <property type="gene ID" value="PGSC0003DMG400034868"/>
</dbReference>
<evidence type="ECO:0000313" key="2">
    <source>
        <dbReference type="EnsemblPlants" id="PGSC0003DMT400085297"/>
    </source>
</evidence>
<dbReference type="Proteomes" id="UP000011115">
    <property type="component" value="Unassembled WGS sequence"/>
</dbReference>
<proteinExistence type="predicted"/>
<dbReference type="HOGENOM" id="CLU_843094_0_0_1"/>
<dbReference type="Gramene" id="PGSC0003DMT400085297">
    <property type="protein sequence ID" value="PGSC0003DMT400085297"/>
    <property type="gene ID" value="PGSC0003DMG400034868"/>
</dbReference>
<sequence>MDQQHEASTHPRFVDGEPSMAPAMLPRSRPRGLVHGDGIYWFKLGIVVNHDVDYSPSFHQQTVLHIHGSRIREKKLGTLTYEGDPWAITPSTDRSYPPYHGSKRGTHLLHKKKVKVGCPPSHRVIHDSNGEEYTPGKRRAPPTAPLTTRSRNRQIVVSYEEHPSSTTPVVALQSKEATQNAEKSHSGSESQSDSSSSFTPASASDATSYGEAHDPMGIPMYPVLLSTEPNKWCVDGLFQIYYDGQNQNEQKRQTRTITDERWVLTGSLHTIPTIEELFKKHKCELMARSSRKFNEEMARGFYVSYAATVCNSISKRAKPIAQPPLQANLV</sequence>
<protein>
    <recommendedName>
        <fullName evidence="4">Integrase core domain containing protein</fullName>
    </recommendedName>
</protein>
<reference evidence="3" key="1">
    <citation type="journal article" date="2011" name="Nature">
        <title>Genome sequence and analysis of the tuber crop potato.</title>
        <authorList>
            <consortium name="The Potato Genome Sequencing Consortium"/>
        </authorList>
    </citation>
    <scope>NUCLEOTIDE SEQUENCE [LARGE SCALE GENOMIC DNA]</scope>
    <source>
        <strain evidence="3">cv. DM1-3 516 R44</strain>
    </source>
</reference>
<dbReference type="InParanoid" id="M1D970"/>
<evidence type="ECO:0008006" key="4">
    <source>
        <dbReference type="Google" id="ProtNLM"/>
    </source>
</evidence>
<accession>M1D970</accession>
<organism evidence="2 3">
    <name type="scientific">Solanum tuberosum</name>
    <name type="common">Potato</name>
    <dbReference type="NCBI Taxonomy" id="4113"/>
    <lineage>
        <taxon>Eukaryota</taxon>
        <taxon>Viridiplantae</taxon>
        <taxon>Streptophyta</taxon>
        <taxon>Embryophyta</taxon>
        <taxon>Tracheophyta</taxon>
        <taxon>Spermatophyta</taxon>
        <taxon>Magnoliopsida</taxon>
        <taxon>eudicotyledons</taxon>
        <taxon>Gunneridae</taxon>
        <taxon>Pentapetalae</taxon>
        <taxon>asterids</taxon>
        <taxon>lamiids</taxon>
        <taxon>Solanales</taxon>
        <taxon>Solanaceae</taxon>
        <taxon>Solanoideae</taxon>
        <taxon>Solaneae</taxon>
        <taxon>Solanum</taxon>
    </lineage>
</organism>
<evidence type="ECO:0000313" key="3">
    <source>
        <dbReference type="Proteomes" id="UP000011115"/>
    </source>
</evidence>
<reference evidence="2" key="2">
    <citation type="submission" date="2015-06" db="UniProtKB">
        <authorList>
            <consortium name="EnsemblPlants"/>
        </authorList>
    </citation>
    <scope>IDENTIFICATION</scope>
    <source>
        <strain evidence="2">DM1-3 516 R44</strain>
    </source>
</reference>
<feature type="region of interest" description="Disordered" evidence="1">
    <location>
        <begin position="1"/>
        <end position="24"/>
    </location>
</feature>
<feature type="region of interest" description="Disordered" evidence="1">
    <location>
        <begin position="116"/>
        <end position="210"/>
    </location>
</feature>
<feature type="compositionally biased region" description="Low complexity" evidence="1">
    <location>
        <begin position="187"/>
        <end position="208"/>
    </location>
</feature>
<feature type="compositionally biased region" description="Basic and acidic residues" evidence="1">
    <location>
        <begin position="1"/>
        <end position="15"/>
    </location>
</feature>
<feature type="compositionally biased region" description="Polar residues" evidence="1">
    <location>
        <begin position="145"/>
        <end position="155"/>
    </location>
</feature>
<name>M1D970_SOLTU</name>
<keyword evidence="3" id="KW-1185">Reference proteome</keyword>
<dbReference type="PaxDb" id="4113-PGSC0003DMT400085297"/>
<evidence type="ECO:0000256" key="1">
    <source>
        <dbReference type="SAM" id="MobiDB-lite"/>
    </source>
</evidence>
<dbReference type="AlphaFoldDB" id="M1D970"/>